<dbReference type="EMBL" id="MCFD01000016">
    <property type="protein sequence ID" value="ORX66368.1"/>
    <property type="molecule type" value="Genomic_DNA"/>
</dbReference>
<dbReference type="GeneID" id="63805294"/>
<dbReference type="AlphaFoldDB" id="A0A1Y1VYM4"/>
<evidence type="ECO:0008006" key="5">
    <source>
        <dbReference type="Google" id="ProtNLM"/>
    </source>
</evidence>
<evidence type="ECO:0000256" key="1">
    <source>
        <dbReference type="SAM" id="MobiDB-lite"/>
    </source>
</evidence>
<dbReference type="Proteomes" id="UP000193922">
    <property type="component" value="Unassembled WGS sequence"/>
</dbReference>
<accession>A0A1Y1VYM4</accession>
<feature type="signal peptide" evidence="2">
    <location>
        <begin position="1"/>
        <end position="24"/>
    </location>
</feature>
<comment type="caution">
    <text evidence="3">The sequence shown here is derived from an EMBL/GenBank/DDBJ whole genome shotgun (WGS) entry which is preliminary data.</text>
</comment>
<keyword evidence="4" id="KW-1185">Reference proteome</keyword>
<protein>
    <recommendedName>
        <fullName evidence="5">Secreted protein</fullName>
    </recommendedName>
</protein>
<gene>
    <name evidence="3" type="ORF">DL89DRAFT_270284</name>
</gene>
<evidence type="ECO:0000256" key="2">
    <source>
        <dbReference type="SAM" id="SignalP"/>
    </source>
</evidence>
<reference evidence="3 4" key="1">
    <citation type="submission" date="2016-07" db="EMBL/GenBank/DDBJ databases">
        <title>Pervasive Adenine N6-methylation of Active Genes in Fungi.</title>
        <authorList>
            <consortium name="DOE Joint Genome Institute"/>
            <person name="Mondo S.J."/>
            <person name="Dannebaum R.O."/>
            <person name="Kuo R.C."/>
            <person name="Labutti K."/>
            <person name="Haridas S."/>
            <person name="Kuo A."/>
            <person name="Salamov A."/>
            <person name="Ahrendt S.R."/>
            <person name="Lipzen A."/>
            <person name="Sullivan W."/>
            <person name="Andreopoulos W.B."/>
            <person name="Clum A."/>
            <person name="Lindquist E."/>
            <person name="Daum C."/>
            <person name="Ramamoorthy G.K."/>
            <person name="Gryganskyi A."/>
            <person name="Culley D."/>
            <person name="Magnuson J.K."/>
            <person name="James T.Y."/>
            <person name="O'Malley M.A."/>
            <person name="Stajich J.E."/>
            <person name="Spatafora J.W."/>
            <person name="Visel A."/>
            <person name="Grigoriev I.V."/>
        </authorList>
    </citation>
    <scope>NUCLEOTIDE SEQUENCE [LARGE SCALE GENOMIC DNA]</scope>
    <source>
        <strain evidence="3 4">ATCC 12442</strain>
    </source>
</reference>
<evidence type="ECO:0000313" key="3">
    <source>
        <dbReference type="EMBL" id="ORX66368.1"/>
    </source>
</evidence>
<proteinExistence type="predicted"/>
<name>A0A1Y1VYM4_9FUNG</name>
<evidence type="ECO:0000313" key="4">
    <source>
        <dbReference type="Proteomes" id="UP000193922"/>
    </source>
</evidence>
<feature type="region of interest" description="Disordered" evidence="1">
    <location>
        <begin position="49"/>
        <end position="77"/>
    </location>
</feature>
<feature type="chain" id="PRO_5013186294" description="Secreted protein" evidence="2">
    <location>
        <begin position="25"/>
        <end position="77"/>
    </location>
</feature>
<dbReference type="RefSeq" id="XP_040740378.1">
    <property type="nucleotide sequence ID" value="XM_040888646.1"/>
</dbReference>
<organism evidence="3 4">
    <name type="scientific">Linderina pennispora</name>
    <dbReference type="NCBI Taxonomy" id="61395"/>
    <lineage>
        <taxon>Eukaryota</taxon>
        <taxon>Fungi</taxon>
        <taxon>Fungi incertae sedis</taxon>
        <taxon>Zoopagomycota</taxon>
        <taxon>Kickxellomycotina</taxon>
        <taxon>Kickxellomycetes</taxon>
        <taxon>Kickxellales</taxon>
        <taxon>Kickxellaceae</taxon>
        <taxon>Linderina</taxon>
    </lineage>
</organism>
<keyword evidence="2" id="KW-0732">Signal</keyword>
<sequence>MTACLTAPLPVLLACACCLTRLICAPTAISSAHHHSAARFYAHHPARHHPRLQMTGTPSAAIGLDAQKRTPGDYSFL</sequence>